<evidence type="ECO:0000256" key="1">
    <source>
        <dbReference type="SAM" id="MobiDB-lite"/>
    </source>
</evidence>
<dbReference type="Proteomes" id="UP001627154">
    <property type="component" value="Unassembled WGS sequence"/>
</dbReference>
<keyword evidence="3" id="KW-1185">Reference proteome</keyword>
<organism evidence="2 3">
    <name type="scientific">Trichogramma kaykai</name>
    <dbReference type="NCBI Taxonomy" id="54128"/>
    <lineage>
        <taxon>Eukaryota</taxon>
        <taxon>Metazoa</taxon>
        <taxon>Ecdysozoa</taxon>
        <taxon>Arthropoda</taxon>
        <taxon>Hexapoda</taxon>
        <taxon>Insecta</taxon>
        <taxon>Pterygota</taxon>
        <taxon>Neoptera</taxon>
        <taxon>Endopterygota</taxon>
        <taxon>Hymenoptera</taxon>
        <taxon>Apocrita</taxon>
        <taxon>Proctotrupomorpha</taxon>
        <taxon>Chalcidoidea</taxon>
        <taxon>Trichogrammatidae</taxon>
        <taxon>Trichogramma</taxon>
    </lineage>
</organism>
<evidence type="ECO:0000313" key="2">
    <source>
        <dbReference type="EMBL" id="KAL3384218.1"/>
    </source>
</evidence>
<accession>A0ABD2VU96</accession>
<feature type="compositionally biased region" description="Polar residues" evidence="1">
    <location>
        <begin position="83"/>
        <end position="97"/>
    </location>
</feature>
<sequence length="216" mass="23753">MFILFNWLRSSQPSFSAMMVPPPTVATIIKRIVESPLMSKDAPVPFLKEFSTGNQGDQKMIRLKGLNRAFVALQRTMECTEAPSSQEAMVAASTPSWTRKKRPATSPPEVTAAEKRATGPHLHEQVVDVNNNTAISEETFTVMKGRRGRCHDAHQAEEVERGLQPPRPDAIVVKAAGATTYANTCGGCTRSQRFRRRLASLCNASDVVPPVLWCCS</sequence>
<evidence type="ECO:0000313" key="3">
    <source>
        <dbReference type="Proteomes" id="UP001627154"/>
    </source>
</evidence>
<comment type="caution">
    <text evidence="2">The sequence shown here is derived from an EMBL/GenBank/DDBJ whole genome shotgun (WGS) entry which is preliminary data.</text>
</comment>
<gene>
    <name evidence="2" type="ORF">TKK_020007</name>
</gene>
<feature type="region of interest" description="Disordered" evidence="1">
    <location>
        <begin position="83"/>
        <end position="118"/>
    </location>
</feature>
<proteinExistence type="predicted"/>
<dbReference type="EMBL" id="JBJJXI010000177">
    <property type="protein sequence ID" value="KAL3384218.1"/>
    <property type="molecule type" value="Genomic_DNA"/>
</dbReference>
<protein>
    <submittedName>
        <fullName evidence="2">Uncharacterized protein</fullName>
    </submittedName>
</protein>
<reference evidence="2 3" key="1">
    <citation type="journal article" date="2024" name="bioRxiv">
        <title>A reference genome for Trichogramma kaykai: A tiny desert-dwelling parasitoid wasp with competing sex-ratio distorters.</title>
        <authorList>
            <person name="Culotta J."/>
            <person name="Lindsey A.R."/>
        </authorList>
    </citation>
    <scope>NUCLEOTIDE SEQUENCE [LARGE SCALE GENOMIC DNA]</scope>
    <source>
        <strain evidence="2 3">KSX58</strain>
    </source>
</reference>
<name>A0ABD2VU96_9HYME</name>
<dbReference type="AlphaFoldDB" id="A0ABD2VU96"/>